<dbReference type="Gene3D" id="1.10.357.10">
    <property type="entry name" value="Tetracycline Repressor, domain 2"/>
    <property type="match status" value="1"/>
</dbReference>
<accession>A0A2S7FBM7</accession>
<name>A0A2S7FBM7_CLOBU</name>
<reference evidence="5 9" key="3">
    <citation type="submission" date="2020-01" db="EMBL/GenBank/DDBJ databases">
        <title>Genome sequence of a 1,3-propanediol producer, Clostridium butyricum S3.</title>
        <authorList>
            <person name="Zhou J."/>
        </authorList>
    </citation>
    <scope>NUCLEOTIDE SEQUENCE [LARGE SCALE GENOMIC DNA]</scope>
    <source>
        <strain evidence="5 9">S3</strain>
    </source>
</reference>
<dbReference type="PANTHER" id="PTHR43479:SF7">
    <property type="entry name" value="TETR-FAMILY TRANSCRIPTIONAL REGULATOR"/>
    <property type="match status" value="1"/>
</dbReference>
<evidence type="ECO:0000313" key="5">
    <source>
        <dbReference type="EMBL" id="NAS19626.1"/>
    </source>
</evidence>
<evidence type="ECO:0000256" key="1">
    <source>
        <dbReference type="ARBA" id="ARBA00023125"/>
    </source>
</evidence>
<comment type="caution">
    <text evidence="6">The sequence shown here is derived from an EMBL/GenBank/DDBJ whole genome shotgun (WGS) entry which is preliminary data.</text>
</comment>
<evidence type="ECO:0000259" key="3">
    <source>
        <dbReference type="PROSITE" id="PS50977"/>
    </source>
</evidence>
<dbReference type="RefSeq" id="WP_024040458.1">
    <property type="nucleotide sequence ID" value="NZ_BKBC01000011.1"/>
</dbReference>
<dbReference type="EMBL" id="BKBC01000011">
    <property type="protein sequence ID" value="GEQ20647.1"/>
    <property type="molecule type" value="Genomic_DNA"/>
</dbReference>
<reference evidence="4 8" key="2">
    <citation type="submission" date="2019-07" db="EMBL/GenBank/DDBJ databases">
        <title>Whole genome shotgun sequence of Clostridium butyricum NBRC 3858.</title>
        <authorList>
            <person name="Hosoyama A."/>
            <person name="Uohara A."/>
            <person name="Ohji S."/>
            <person name="Ichikawa N."/>
        </authorList>
    </citation>
    <scope>NUCLEOTIDE SEQUENCE [LARGE SCALE GENOMIC DNA]</scope>
    <source>
        <strain evidence="4 8">NBRC 3858</strain>
    </source>
</reference>
<dbReference type="OrthoDB" id="9810250at2"/>
<evidence type="ECO:0000313" key="8">
    <source>
        <dbReference type="Proteomes" id="UP000321089"/>
    </source>
</evidence>
<dbReference type="Proteomes" id="UP000474042">
    <property type="component" value="Unassembled WGS sequence"/>
</dbReference>
<dbReference type="InterPro" id="IPR001647">
    <property type="entry name" value="HTH_TetR"/>
</dbReference>
<protein>
    <submittedName>
        <fullName evidence="4">AcrR family transcriptional regulator</fullName>
    </submittedName>
    <submittedName>
        <fullName evidence="5">TetR family transcriptional regulator</fullName>
    </submittedName>
</protein>
<dbReference type="Proteomes" id="UP000321089">
    <property type="component" value="Unassembled WGS sequence"/>
</dbReference>
<dbReference type="Pfam" id="PF00440">
    <property type="entry name" value="TetR_N"/>
    <property type="match status" value="1"/>
</dbReference>
<dbReference type="InterPro" id="IPR050624">
    <property type="entry name" value="HTH-type_Tx_Regulator"/>
</dbReference>
<feature type="domain" description="HTH tetR-type" evidence="3">
    <location>
        <begin position="9"/>
        <end position="69"/>
    </location>
</feature>
<dbReference type="EMBL" id="WOFV02000087">
    <property type="protein sequence ID" value="NAS19626.1"/>
    <property type="molecule type" value="Genomic_DNA"/>
</dbReference>
<evidence type="ECO:0000313" key="6">
    <source>
        <dbReference type="EMBL" id="PPV15513.1"/>
    </source>
</evidence>
<organism evidence="6 7">
    <name type="scientific">Clostridium butyricum</name>
    <dbReference type="NCBI Taxonomy" id="1492"/>
    <lineage>
        <taxon>Bacteria</taxon>
        <taxon>Bacillati</taxon>
        <taxon>Bacillota</taxon>
        <taxon>Clostridia</taxon>
        <taxon>Eubacteriales</taxon>
        <taxon>Clostridiaceae</taxon>
        <taxon>Clostridium</taxon>
    </lineage>
</organism>
<dbReference type="EMBL" id="LRDH01000098">
    <property type="protein sequence ID" value="PPV15513.1"/>
    <property type="molecule type" value="Genomic_DNA"/>
</dbReference>
<gene>
    <name evidence="6" type="ORF">AWN73_11350</name>
    <name evidence="4" type="ORF">CBU02nite_11530</name>
    <name evidence="5" type="ORF">GND98_017645</name>
</gene>
<dbReference type="KEGG" id="cbut:ATN24_20000"/>
<evidence type="ECO:0000313" key="4">
    <source>
        <dbReference type="EMBL" id="GEQ20647.1"/>
    </source>
</evidence>
<dbReference type="InterPro" id="IPR009057">
    <property type="entry name" value="Homeodomain-like_sf"/>
</dbReference>
<proteinExistence type="predicted"/>
<dbReference type="SUPFAM" id="SSF46689">
    <property type="entry name" value="Homeodomain-like"/>
    <property type="match status" value="1"/>
</dbReference>
<sequence>MKSKDIRVQKTNKSIEDAFLNLIKEKSFSEITIKDICSKAMISRSTFYAHYKDKYDLLEHFFEKIISNFAAIGTNYFCDKSMTLKIETATELLNYVYENSHIFKIFLQLNEQNLDLFNRLTSIITKGCFDYFERTNKVDKYNLGNEYISHIYTSIIMNSIRWISVNQNKDDIAGMLKLSSDINNYFLL</sequence>
<evidence type="ECO:0000256" key="2">
    <source>
        <dbReference type="PROSITE-ProRule" id="PRU00335"/>
    </source>
</evidence>
<evidence type="ECO:0000313" key="9">
    <source>
        <dbReference type="Proteomes" id="UP000474042"/>
    </source>
</evidence>
<reference evidence="6 7" key="1">
    <citation type="submission" date="2016-01" db="EMBL/GenBank/DDBJ databases">
        <title>Characterization of the Clostridium difficile lineages that are prevalent in Hong Kong and China.</title>
        <authorList>
            <person name="Kwok J.S.-L."/>
            <person name="Lam W.-Y."/>
            <person name="Ip M."/>
            <person name="Chan T.-F."/>
            <person name="Hawkey P.M."/>
            <person name="Tsui S.K.-W."/>
        </authorList>
    </citation>
    <scope>NUCLEOTIDE SEQUENCE [LARGE SCALE GENOMIC DNA]</scope>
    <source>
        <strain evidence="6 7">300064</strain>
    </source>
</reference>
<dbReference type="GO" id="GO:0003677">
    <property type="term" value="F:DNA binding"/>
    <property type="evidence" value="ECO:0007669"/>
    <property type="project" value="UniProtKB-UniRule"/>
</dbReference>
<dbReference type="PROSITE" id="PS50977">
    <property type="entry name" value="HTH_TETR_2"/>
    <property type="match status" value="1"/>
</dbReference>
<dbReference type="AlphaFoldDB" id="A0A2S7FBM7"/>
<feature type="DNA-binding region" description="H-T-H motif" evidence="2">
    <location>
        <begin position="32"/>
        <end position="51"/>
    </location>
</feature>
<evidence type="ECO:0000313" key="7">
    <source>
        <dbReference type="Proteomes" id="UP000238081"/>
    </source>
</evidence>
<dbReference type="Proteomes" id="UP000238081">
    <property type="component" value="Unassembled WGS sequence"/>
</dbReference>
<keyword evidence="1 2" id="KW-0238">DNA-binding</keyword>
<dbReference type="PANTHER" id="PTHR43479">
    <property type="entry name" value="ACREF/ENVCD OPERON REPRESSOR-RELATED"/>
    <property type="match status" value="1"/>
</dbReference>